<dbReference type="AlphaFoldDB" id="A0A3S5CQL4"/>
<name>A0A3S5CQL4_9PLAT</name>
<comment type="caution">
    <text evidence="2">The sequence shown here is derived from an EMBL/GenBank/DDBJ whole genome shotgun (WGS) entry which is preliminary data.</text>
</comment>
<feature type="transmembrane region" description="Helical" evidence="1">
    <location>
        <begin position="83"/>
        <end position="101"/>
    </location>
</feature>
<keyword evidence="3" id="KW-1185">Reference proteome</keyword>
<evidence type="ECO:0000313" key="2">
    <source>
        <dbReference type="EMBL" id="VEL40193.1"/>
    </source>
</evidence>
<keyword evidence="1" id="KW-1133">Transmembrane helix</keyword>
<protein>
    <submittedName>
        <fullName evidence="2">Uncharacterized protein</fullName>
    </submittedName>
</protein>
<dbReference type="Proteomes" id="UP000784294">
    <property type="component" value="Unassembled WGS sequence"/>
</dbReference>
<gene>
    <name evidence="2" type="ORF">PXEA_LOCUS33633</name>
</gene>
<proteinExistence type="predicted"/>
<dbReference type="EMBL" id="CAAALY010264003">
    <property type="protein sequence ID" value="VEL40193.1"/>
    <property type="molecule type" value="Genomic_DNA"/>
</dbReference>
<evidence type="ECO:0000256" key="1">
    <source>
        <dbReference type="SAM" id="Phobius"/>
    </source>
</evidence>
<keyword evidence="1" id="KW-0472">Membrane</keyword>
<evidence type="ECO:0000313" key="3">
    <source>
        <dbReference type="Proteomes" id="UP000784294"/>
    </source>
</evidence>
<reference evidence="2" key="1">
    <citation type="submission" date="2018-11" db="EMBL/GenBank/DDBJ databases">
        <authorList>
            <consortium name="Pathogen Informatics"/>
        </authorList>
    </citation>
    <scope>NUCLEOTIDE SEQUENCE</scope>
</reference>
<accession>A0A3S5CQL4</accession>
<organism evidence="2 3">
    <name type="scientific">Protopolystoma xenopodis</name>
    <dbReference type="NCBI Taxonomy" id="117903"/>
    <lineage>
        <taxon>Eukaryota</taxon>
        <taxon>Metazoa</taxon>
        <taxon>Spiralia</taxon>
        <taxon>Lophotrochozoa</taxon>
        <taxon>Platyhelminthes</taxon>
        <taxon>Monogenea</taxon>
        <taxon>Polyopisthocotylea</taxon>
        <taxon>Polystomatidea</taxon>
        <taxon>Polystomatidae</taxon>
        <taxon>Protopolystoma</taxon>
    </lineage>
</organism>
<keyword evidence="1" id="KW-0812">Transmembrane</keyword>
<sequence>MKILSKSSLSLALPTNRYFSPTPLQITLTRLYLALLYLCLALTPTLALNDVFSIGPDSVSCWRSGRKQANHTKTSYRGCLRQILLTFALAYCFLTLSEAYFREFRTSNNSFD</sequence>